<proteinExistence type="predicted"/>
<feature type="transmembrane region" description="Helical" evidence="2">
    <location>
        <begin position="21"/>
        <end position="42"/>
    </location>
</feature>
<feature type="region of interest" description="Disordered" evidence="1">
    <location>
        <begin position="70"/>
        <end position="89"/>
    </location>
</feature>
<dbReference type="InterPro" id="IPR007060">
    <property type="entry name" value="FtsL/DivIC"/>
</dbReference>
<accession>A0A1H0BXS7</accession>
<sequence length="104" mass="12492">MRTEAQQRTARRPRRRKKKSSLSLYKLVVIVILLFGGLFISLKMYQLWKIHQDMEITVQQEKQLIEEHQKLQQEKQSLEDPDEISKRAREQFGLVKPGEIPYKR</sequence>
<keyword evidence="2" id="KW-0472">Membrane</keyword>
<evidence type="ECO:0000313" key="3">
    <source>
        <dbReference type="EMBL" id="SDN50375.1"/>
    </source>
</evidence>
<dbReference type="STRING" id="349095.SAMN05660299_02814"/>
<dbReference type="RefSeq" id="WP_091653200.1">
    <property type="nucleotide sequence ID" value="NZ_FNHQ01000059.1"/>
</dbReference>
<feature type="region of interest" description="Disordered" evidence="1">
    <location>
        <begin position="1"/>
        <end position="20"/>
    </location>
</feature>
<dbReference type="Proteomes" id="UP000199309">
    <property type="component" value="Unassembled WGS sequence"/>
</dbReference>
<feature type="compositionally biased region" description="Basic residues" evidence="1">
    <location>
        <begin position="9"/>
        <end position="20"/>
    </location>
</feature>
<evidence type="ECO:0000256" key="1">
    <source>
        <dbReference type="SAM" id="MobiDB-lite"/>
    </source>
</evidence>
<keyword evidence="3" id="KW-0132">Cell division</keyword>
<dbReference type="OrthoDB" id="9815382at2"/>
<keyword evidence="2" id="KW-0812">Transmembrane</keyword>
<name>A0A1H0BXS7_9FIRM</name>
<protein>
    <submittedName>
        <fullName evidence="3">Cell division protein FtsL</fullName>
    </submittedName>
</protein>
<keyword evidence="4" id="KW-1185">Reference proteome</keyword>
<dbReference type="EMBL" id="FNHQ01000059">
    <property type="protein sequence ID" value="SDN50375.1"/>
    <property type="molecule type" value="Genomic_DNA"/>
</dbReference>
<dbReference type="Pfam" id="PF04977">
    <property type="entry name" value="DivIC"/>
    <property type="match status" value="1"/>
</dbReference>
<gene>
    <name evidence="3" type="ORF">SAMN05660299_02814</name>
</gene>
<reference evidence="3 4" key="1">
    <citation type="submission" date="2016-10" db="EMBL/GenBank/DDBJ databases">
        <authorList>
            <person name="de Groot N.N."/>
        </authorList>
    </citation>
    <scope>NUCLEOTIDE SEQUENCE [LARGE SCALE GENOMIC DNA]</scope>
    <source>
        <strain evidence="3 4">DSM 16981</strain>
    </source>
</reference>
<organism evidence="3 4">
    <name type="scientific">Megasphaera paucivorans</name>
    <dbReference type="NCBI Taxonomy" id="349095"/>
    <lineage>
        <taxon>Bacteria</taxon>
        <taxon>Bacillati</taxon>
        <taxon>Bacillota</taxon>
        <taxon>Negativicutes</taxon>
        <taxon>Veillonellales</taxon>
        <taxon>Veillonellaceae</taxon>
        <taxon>Megasphaera</taxon>
    </lineage>
</organism>
<evidence type="ECO:0000256" key="2">
    <source>
        <dbReference type="SAM" id="Phobius"/>
    </source>
</evidence>
<evidence type="ECO:0000313" key="4">
    <source>
        <dbReference type="Proteomes" id="UP000199309"/>
    </source>
</evidence>
<dbReference type="AlphaFoldDB" id="A0A1H0BXS7"/>
<keyword evidence="2" id="KW-1133">Transmembrane helix</keyword>
<dbReference type="GO" id="GO:0051301">
    <property type="term" value="P:cell division"/>
    <property type="evidence" value="ECO:0007669"/>
    <property type="project" value="UniProtKB-KW"/>
</dbReference>
<keyword evidence="3" id="KW-0131">Cell cycle</keyword>